<dbReference type="InterPro" id="IPR006073">
    <property type="entry name" value="GTP-bd"/>
</dbReference>
<dbReference type="Proteomes" id="UP000663832">
    <property type="component" value="Unassembled WGS sequence"/>
</dbReference>
<dbReference type="Proteomes" id="UP000663877">
    <property type="component" value="Unassembled WGS sequence"/>
</dbReference>
<gene>
    <name evidence="2" type="ORF">BJG266_LOCUS25612</name>
    <name evidence="3" type="ORF">QVE165_LOCUS36040</name>
</gene>
<protein>
    <recommendedName>
        <fullName evidence="1">G domain-containing protein</fullName>
    </recommendedName>
</protein>
<dbReference type="GO" id="GO:0005525">
    <property type="term" value="F:GTP binding"/>
    <property type="evidence" value="ECO:0007669"/>
    <property type="project" value="InterPro"/>
</dbReference>
<evidence type="ECO:0000313" key="3">
    <source>
        <dbReference type="EMBL" id="CAF1387928.1"/>
    </source>
</evidence>
<dbReference type="EMBL" id="CAJNOI010000200">
    <property type="protein sequence ID" value="CAF1178347.1"/>
    <property type="molecule type" value="Genomic_DNA"/>
</dbReference>
<sequence>MYKFGFDNCDKIIELSEEEVHRIPYLLTLISRNDDFLSIKNNKNEYILHYPICYNLLIPILNSINNEKPYSLLNDLSINENIFDVLQLFDYLCLNQSKSLNNQDKRFIYHRAKNLCGVRNIATRFVLSLTRNEHNLNDSRTIEYVFSIDSNIYFYEDNQMIPIDFKNDFLWKGYFEHMINKLIKQSYIITDGATSPGKSSLLSRLCGNHVNEPSRSTYNLSQNIEQTETESFIFLDTPGLLSNKESTESTSLTKNSDLYLNESQVARLGYFNTRSKQIQVDKFKHKYKTKVEKYR</sequence>
<accession>A0A815JYD9</accession>
<evidence type="ECO:0000313" key="2">
    <source>
        <dbReference type="EMBL" id="CAF1178347.1"/>
    </source>
</evidence>
<dbReference type="AlphaFoldDB" id="A0A815JYD9"/>
<name>A0A815JYD9_9BILA</name>
<dbReference type="EMBL" id="CAJNOM010000357">
    <property type="protein sequence ID" value="CAF1387928.1"/>
    <property type="molecule type" value="Genomic_DNA"/>
</dbReference>
<proteinExistence type="predicted"/>
<evidence type="ECO:0000313" key="4">
    <source>
        <dbReference type="Proteomes" id="UP000663832"/>
    </source>
</evidence>
<dbReference type="InterPro" id="IPR027417">
    <property type="entry name" value="P-loop_NTPase"/>
</dbReference>
<organism evidence="3 4">
    <name type="scientific">Adineta steineri</name>
    <dbReference type="NCBI Taxonomy" id="433720"/>
    <lineage>
        <taxon>Eukaryota</taxon>
        <taxon>Metazoa</taxon>
        <taxon>Spiralia</taxon>
        <taxon>Gnathifera</taxon>
        <taxon>Rotifera</taxon>
        <taxon>Eurotatoria</taxon>
        <taxon>Bdelloidea</taxon>
        <taxon>Adinetida</taxon>
        <taxon>Adinetidae</taxon>
        <taxon>Adineta</taxon>
    </lineage>
</organism>
<dbReference type="SUPFAM" id="SSF52540">
    <property type="entry name" value="P-loop containing nucleoside triphosphate hydrolases"/>
    <property type="match status" value="1"/>
</dbReference>
<reference evidence="3" key="1">
    <citation type="submission" date="2021-02" db="EMBL/GenBank/DDBJ databases">
        <authorList>
            <person name="Nowell W R."/>
        </authorList>
    </citation>
    <scope>NUCLEOTIDE SEQUENCE</scope>
</reference>
<dbReference type="OrthoDB" id="9992187at2759"/>
<dbReference type="Gene3D" id="3.40.50.300">
    <property type="entry name" value="P-loop containing nucleotide triphosphate hydrolases"/>
    <property type="match status" value="1"/>
</dbReference>
<comment type="caution">
    <text evidence="3">The sequence shown here is derived from an EMBL/GenBank/DDBJ whole genome shotgun (WGS) entry which is preliminary data.</text>
</comment>
<feature type="domain" description="G" evidence="1">
    <location>
        <begin position="192"/>
        <end position="258"/>
    </location>
</feature>
<keyword evidence="4" id="KW-1185">Reference proteome</keyword>
<dbReference type="Pfam" id="PF01926">
    <property type="entry name" value="MMR_HSR1"/>
    <property type="match status" value="1"/>
</dbReference>
<evidence type="ECO:0000259" key="1">
    <source>
        <dbReference type="Pfam" id="PF01926"/>
    </source>
</evidence>